<dbReference type="Pfam" id="PF05193">
    <property type="entry name" value="Peptidase_M16_C"/>
    <property type="match status" value="1"/>
</dbReference>
<evidence type="ECO:0000259" key="1">
    <source>
        <dbReference type="SMART" id="SM01264"/>
    </source>
</evidence>
<reference evidence="2 3" key="1">
    <citation type="submission" date="2018-08" db="EMBL/GenBank/DDBJ databases">
        <title>Draft genome sequence of Psychrilyobacter sp. strain SD5 isolated from Black Sea water.</title>
        <authorList>
            <person name="Yadav S."/>
            <person name="Villanueva L."/>
            <person name="Damste J.S.S."/>
        </authorList>
    </citation>
    <scope>NUCLEOTIDE SEQUENCE [LARGE SCALE GENOMIC DNA]</scope>
    <source>
        <strain evidence="2 3">SD5</strain>
    </source>
</reference>
<dbReference type="InterPro" id="IPR055130">
    <property type="entry name" value="PreP_C"/>
</dbReference>
<dbReference type="InterPro" id="IPR013578">
    <property type="entry name" value="Peptidase_M16C_assoc"/>
</dbReference>
<dbReference type="RefSeq" id="WP_114643499.1">
    <property type="nucleotide sequence ID" value="NZ_JAACIO010000010.1"/>
</dbReference>
<evidence type="ECO:0000313" key="3">
    <source>
        <dbReference type="Proteomes" id="UP000263486"/>
    </source>
</evidence>
<comment type="caution">
    <text evidence="2">The sequence shown here is derived from an EMBL/GenBank/DDBJ whole genome shotgun (WGS) entry which is preliminary data.</text>
</comment>
<dbReference type="PANTHER" id="PTHR43016">
    <property type="entry name" value="PRESEQUENCE PROTEASE"/>
    <property type="match status" value="1"/>
</dbReference>
<dbReference type="SMART" id="SM01264">
    <property type="entry name" value="M16C_associated"/>
    <property type="match status" value="1"/>
</dbReference>
<gene>
    <name evidence="2" type="ORF">DYH56_14000</name>
</gene>
<dbReference type="Proteomes" id="UP000263486">
    <property type="component" value="Unassembled WGS sequence"/>
</dbReference>
<name>A0ABX9KEL6_9FUSO</name>
<dbReference type="PROSITE" id="PS51257">
    <property type="entry name" value="PROKAR_LIPOPROTEIN"/>
    <property type="match status" value="1"/>
</dbReference>
<dbReference type="Pfam" id="PF08367">
    <property type="entry name" value="M16C_assoc"/>
    <property type="match status" value="1"/>
</dbReference>
<dbReference type="PANTHER" id="PTHR43016:SF13">
    <property type="entry name" value="PRESEQUENCE PROTEASE, MITOCHONDRIAL"/>
    <property type="match status" value="1"/>
</dbReference>
<dbReference type="InterPro" id="IPR011249">
    <property type="entry name" value="Metalloenz_LuxS/M16"/>
</dbReference>
<dbReference type="Gene3D" id="3.30.830.10">
    <property type="entry name" value="Metalloenzyme, LuxS/M16 peptidase-like"/>
    <property type="match status" value="4"/>
</dbReference>
<keyword evidence="3" id="KW-1185">Reference proteome</keyword>
<organism evidence="2 3">
    <name type="scientific">Psychrilyobacter piezotolerans</name>
    <dbReference type="NCBI Taxonomy" id="2293438"/>
    <lineage>
        <taxon>Bacteria</taxon>
        <taxon>Fusobacteriati</taxon>
        <taxon>Fusobacteriota</taxon>
        <taxon>Fusobacteriia</taxon>
        <taxon>Fusobacteriales</taxon>
        <taxon>Fusobacteriaceae</taxon>
        <taxon>Psychrilyobacter</taxon>
    </lineage>
</organism>
<protein>
    <recommendedName>
        <fullName evidence="1">Peptidase M16C associated domain-containing protein</fullName>
    </recommendedName>
</protein>
<evidence type="ECO:0000313" key="2">
    <source>
        <dbReference type="EMBL" id="REI39656.1"/>
    </source>
</evidence>
<feature type="domain" description="Peptidase M16C associated" evidence="1">
    <location>
        <begin position="469"/>
        <end position="698"/>
    </location>
</feature>
<dbReference type="InterPro" id="IPR007863">
    <property type="entry name" value="Peptidase_M16_C"/>
</dbReference>
<proteinExistence type="predicted"/>
<dbReference type="Pfam" id="PF00675">
    <property type="entry name" value="Peptidase_M16"/>
    <property type="match status" value="1"/>
</dbReference>
<dbReference type="SUPFAM" id="SSF63411">
    <property type="entry name" value="LuxS/MPP-like metallohydrolase"/>
    <property type="match status" value="4"/>
</dbReference>
<dbReference type="InterPro" id="IPR011765">
    <property type="entry name" value="Pept_M16_N"/>
</dbReference>
<dbReference type="EMBL" id="QUAJ01000036">
    <property type="protein sequence ID" value="REI39656.1"/>
    <property type="molecule type" value="Genomic_DNA"/>
</dbReference>
<sequence length="993" mass="114818">MKLLIILMTLSFLISCGKKEEEKETFKLIETREVKNLGATSYIYEHIKTGARVIYLDDQSPEKVFGIAFKTPVIDDSGVNHVFEHAVLQGSKKYPDKNLFYELDTKNIPSFLNAMTGQDYTVYPFSAVEPKSFNNLLDIYLDAVFNPLVLEDENTLKREGWRYDRNPNNDELVINGIVYNEMKGAFSNPYRNLSFRMNRLMYPDPMANYRFSSGGLPSSIPNLDLDHLIKTHKKYYTPSNSIAVLAGKLDIEKKLAKLDEYYSQYDKTEVAAIETQNTQLKDEFHNESYPAPKGSPNIYIYGTLMKPKTPLPELMFITSLLADYEISPLKKLFVDKKISGSFGLYNDSTIQPRGYYLIQGAKKEEVAEFRKLMDAKMREVAREGIDPEIIDLALRDYKKQLAKSQYSKERASDLTTSIATSYFYYDKPYLFISGDKIKILEDLADNPEKIKQLIGEYFVNNTNKLEIFFTPDESLLAENETLEKEKLDKFEKNLNSEELTDLNSDIKKFNAWSKEPVDKKIIDSIPSIELKDLSNSEIPTVKRREENIDGVTFVDNDINTYDINLVSLKFDTSGFDQSEKLDSELFSYLMSASSTKDFSFEEVSNNLTKYFFKLGLNNRTVLLDNDSISRRFVINFEYLQDDSAEVYNTLENLFLEGNFDNKLEIKKRLEGLRDSILTSSSDANVINRMSVIKAMSMINPNYSYYLDEEVNFGGRGYYVYPPMLAKINNILDNYDDNFPQLQEDMKSIREKIFNKDNLLIFYANRDSYEKFKTDITPFLGKMKDTPAPKISYGKLENSKLAITVPAQNGSTSWGNNLTDMGYKYNGKYKIMSNMINEYLNKKIRVQNGAYGAWFYITLNRDIVASSYRDGEVDKTIDTYKEIPDYLQGELDIKQEKFDGFILKSMAKYYQAYTPDTLMNLSYTHYLYDISLEDMEQEKAEVLSASKKDISEFIEIMTKFSRQKYYSTVNNENIIKEKGSNSHFDEVIEFEEIK</sequence>
<dbReference type="Pfam" id="PF22516">
    <property type="entry name" value="PreP_C"/>
    <property type="match status" value="1"/>
</dbReference>
<accession>A0ABX9KEL6</accession>